<gene>
    <name evidence="3" type="ORF">OHA22_50355</name>
</gene>
<dbReference type="Pfam" id="PF01243">
    <property type="entry name" value="PNPOx_N"/>
    <property type="match status" value="1"/>
</dbReference>
<evidence type="ECO:0000313" key="3">
    <source>
        <dbReference type="EMBL" id="WTT23193.1"/>
    </source>
</evidence>
<dbReference type="Gene3D" id="2.30.110.10">
    <property type="entry name" value="Electron Transport, Fmn-binding Protein, Chain A"/>
    <property type="match status" value="1"/>
</dbReference>
<protein>
    <submittedName>
        <fullName evidence="3">Pyridoxamine 5'-phosphate oxidase family protein</fullName>
    </submittedName>
</protein>
<evidence type="ECO:0000256" key="1">
    <source>
        <dbReference type="SAM" id="MobiDB-lite"/>
    </source>
</evidence>
<evidence type="ECO:0000259" key="2">
    <source>
        <dbReference type="Pfam" id="PF01243"/>
    </source>
</evidence>
<organism evidence="3">
    <name type="scientific">Streptomyces sp. NBC_00093</name>
    <dbReference type="NCBI Taxonomy" id="2975649"/>
    <lineage>
        <taxon>Bacteria</taxon>
        <taxon>Bacillati</taxon>
        <taxon>Actinomycetota</taxon>
        <taxon>Actinomycetes</taxon>
        <taxon>Kitasatosporales</taxon>
        <taxon>Streptomycetaceae</taxon>
        <taxon>Streptomyces</taxon>
    </lineage>
</organism>
<name>A0AAU2AFD5_9ACTN</name>
<dbReference type="InterPro" id="IPR012349">
    <property type="entry name" value="Split_barrel_FMN-bd"/>
</dbReference>
<dbReference type="SUPFAM" id="SSF50475">
    <property type="entry name" value="FMN-binding split barrel"/>
    <property type="match status" value="1"/>
</dbReference>
<reference evidence="3" key="1">
    <citation type="submission" date="2022-10" db="EMBL/GenBank/DDBJ databases">
        <title>The complete genomes of actinobacterial strains from the NBC collection.</title>
        <authorList>
            <person name="Joergensen T.S."/>
            <person name="Alvarez Arevalo M."/>
            <person name="Sterndorff E.B."/>
            <person name="Faurdal D."/>
            <person name="Vuksanovic O."/>
            <person name="Mourched A.-S."/>
            <person name="Charusanti P."/>
            <person name="Shaw S."/>
            <person name="Blin K."/>
            <person name="Weber T."/>
        </authorList>
    </citation>
    <scope>NUCLEOTIDE SEQUENCE</scope>
    <source>
        <strain evidence="3">NBC_00093</strain>
    </source>
</reference>
<sequence length="206" mass="22759">MTANSTPLGRTRLLLEKARYLNLATVSPEGQPWVATLEYAWQADPLRFVFGSAGLSRHGLDIAHTPAVSGTLFVAPSTPGLDIDAVDGAQFTGTCGEISAAELGDYYSHFYRTVFPDPEQRDRFRLQPSQLRAPAPHRLYVVIVEEWWLIDTRTWERDRIDRRMEVPLTELSAAALGGRPSRPSRNPPVAAPAQGNGHRTPTGQGR</sequence>
<proteinExistence type="predicted"/>
<feature type="domain" description="Pyridoxamine 5'-phosphate oxidase N-terminal" evidence="2">
    <location>
        <begin position="13"/>
        <end position="148"/>
    </location>
</feature>
<feature type="region of interest" description="Disordered" evidence="1">
    <location>
        <begin position="174"/>
        <end position="206"/>
    </location>
</feature>
<accession>A0AAU2AFD5</accession>
<dbReference type="EMBL" id="CP108222">
    <property type="protein sequence ID" value="WTT23193.1"/>
    <property type="molecule type" value="Genomic_DNA"/>
</dbReference>
<dbReference type="AlphaFoldDB" id="A0AAU2AFD5"/>
<dbReference type="InterPro" id="IPR011576">
    <property type="entry name" value="Pyridox_Oxase_N"/>
</dbReference>
<feature type="compositionally biased region" description="Polar residues" evidence="1">
    <location>
        <begin position="197"/>
        <end position="206"/>
    </location>
</feature>